<dbReference type="InterPro" id="IPR014729">
    <property type="entry name" value="Rossmann-like_a/b/a_fold"/>
</dbReference>
<organism evidence="2 3">
    <name type="scientific">Enhygromyxa salina</name>
    <dbReference type="NCBI Taxonomy" id="215803"/>
    <lineage>
        <taxon>Bacteria</taxon>
        <taxon>Pseudomonadati</taxon>
        <taxon>Myxococcota</taxon>
        <taxon>Polyangia</taxon>
        <taxon>Nannocystales</taxon>
        <taxon>Nannocystaceae</taxon>
        <taxon>Enhygromyxa</taxon>
    </lineage>
</organism>
<dbReference type="Gene3D" id="3.90.1490.10">
    <property type="entry name" value="putative n-type atp pyrophosphatase, domain 2"/>
    <property type="match status" value="1"/>
</dbReference>
<dbReference type="AlphaFoldDB" id="A0A2S9XGT4"/>
<sequence>MPTRPKALVSWSSGKDSAYALDLVRQARELEVVGLLTTVSSEFDRVAMHGVRHELLRRQAASLALPLHVVELPRPCPNEIYEQRMGAFIEQARRDGVERVVFGDLFLEDIRAYREKQLAGTGIEPVFPLWDKGRDTRALASEMLSAGVVATLTCVDPRKLPPELAGRRWDALLVGELPEGVDPCGEHGEFHTFVSDGPGFSEAIAVAPGEVVEREGFVFADLLPC</sequence>
<name>A0A2S9XGT4_9BACT</name>
<dbReference type="Gene3D" id="3.40.50.620">
    <property type="entry name" value="HUPs"/>
    <property type="match status" value="1"/>
</dbReference>
<evidence type="ECO:0000313" key="3">
    <source>
        <dbReference type="Proteomes" id="UP000237968"/>
    </source>
</evidence>
<dbReference type="Proteomes" id="UP000237968">
    <property type="component" value="Unassembled WGS sequence"/>
</dbReference>
<evidence type="ECO:0000313" key="2">
    <source>
        <dbReference type="EMBL" id="PRP92065.1"/>
    </source>
</evidence>
<feature type="domain" description="Diphthamide synthase" evidence="1">
    <location>
        <begin position="6"/>
        <end position="215"/>
    </location>
</feature>
<keyword evidence="2" id="KW-0067">ATP-binding</keyword>
<dbReference type="InterPro" id="IPR002761">
    <property type="entry name" value="Diphthami_syn_dom"/>
</dbReference>
<dbReference type="RefSeq" id="WP_106394394.1">
    <property type="nucleotide sequence ID" value="NZ_PVNK01000225.1"/>
</dbReference>
<dbReference type="OrthoDB" id="3572539at2"/>
<reference evidence="2 3" key="1">
    <citation type="submission" date="2018-03" db="EMBL/GenBank/DDBJ databases">
        <title>Draft Genome Sequences of the Obligatory Marine Myxobacteria Enhygromyxa salina SWB005.</title>
        <authorList>
            <person name="Poehlein A."/>
            <person name="Moghaddam J.A."/>
            <person name="Harms H."/>
            <person name="Alanjari M."/>
            <person name="Koenig G.M."/>
            <person name="Daniel R."/>
            <person name="Schaeberle T.F."/>
        </authorList>
    </citation>
    <scope>NUCLEOTIDE SEQUENCE [LARGE SCALE GENOMIC DNA]</scope>
    <source>
        <strain evidence="2 3">SWB005</strain>
    </source>
</reference>
<dbReference type="SUPFAM" id="SSF52402">
    <property type="entry name" value="Adenine nucleotide alpha hydrolases-like"/>
    <property type="match status" value="1"/>
</dbReference>
<keyword evidence="2" id="KW-0547">Nucleotide-binding</keyword>
<keyword evidence="3" id="KW-1185">Reference proteome</keyword>
<proteinExistence type="predicted"/>
<accession>A0A2S9XGT4</accession>
<evidence type="ECO:0000259" key="1">
    <source>
        <dbReference type="Pfam" id="PF01902"/>
    </source>
</evidence>
<dbReference type="Pfam" id="PF01902">
    <property type="entry name" value="Diphthami_syn_2"/>
    <property type="match status" value="1"/>
</dbReference>
<protein>
    <submittedName>
        <fullName evidence="2">ATP-binding region</fullName>
    </submittedName>
</protein>
<gene>
    <name evidence="2" type="ORF">ENSA5_51590</name>
</gene>
<comment type="caution">
    <text evidence="2">The sequence shown here is derived from an EMBL/GenBank/DDBJ whole genome shotgun (WGS) entry which is preliminary data.</text>
</comment>
<dbReference type="CDD" id="cd01994">
    <property type="entry name" value="AANH_PF0828-like"/>
    <property type="match status" value="1"/>
</dbReference>
<dbReference type="GO" id="GO:0005524">
    <property type="term" value="F:ATP binding"/>
    <property type="evidence" value="ECO:0007669"/>
    <property type="project" value="UniProtKB-KW"/>
</dbReference>
<dbReference type="EMBL" id="PVNK01000225">
    <property type="protein sequence ID" value="PRP92065.1"/>
    <property type="molecule type" value="Genomic_DNA"/>
</dbReference>